<evidence type="ECO:0000256" key="1">
    <source>
        <dbReference type="ARBA" id="ARBA00022729"/>
    </source>
</evidence>
<sequence>MKLQKSMIAISLMAALSACSDSDTPPPAQVENFELTIAHVNDTHSTFDPVRSSFLAGEDNLVYNEFGGYPRLLEAANKVKSAAAANNDSVLFLHGGDAWQGSAYFKLNDGRANADLLSQMGIDAMALGNHEFDLTTTELADFIDTVTFPVLANNIDASADAALGQVSNLKPYQLFAFNGNMKREISSASGAVEGEKVVAVIGVVLEDLQDISTGTGDVTFSSEITATQATVDALKADGVNQIIVLSHIGLQRDQALAAGVNGIDVIVGGHSHTLLGDFTDLGKGNPGAYAELVTNADGKGKTCIVQAGELAQAIGKVNVEFNPEGELVQCAGNNTLLSNDTFFTDALRGSDSLVIGNDHQHVIDFIDAHKQITVEEENADLRAHIDAFYKPAVDAAYGEVIAAVPAEINHERRPGDANTDAHGSDVAPLVGEAEVFWANQDAVKAVTGLTAQIGLVGAGGVRTNIGAGDFREGNSSLELLPFSNQLSVLSLSGAEIKTLLETTITPTLDKAAHAGKFPYVGGMRYTFTESVKGVSGSITQLQVNTGTEAAPVWADIVDGQDYVVVINGYNVNGRDGWTAMGDAQVGSTDRVDVVIENGEYVGYPVDSLTKNVADDGAISFTVNYKDGNAPDCKADGVRCNTDAQSFIDYSDAKGILAPLPFETVTIKYMD</sequence>
<dbReference type="InterPro" id="IPR036907">
    <property type="entry name" value="5'-Nucleotdase_C_sf"/>
</dbReference>
<dbReference type="GO" id="GO:0008768">
    <property type="term" value="F:UDP-sugar diphosphatase activity"/>
    <property type="evidence" value="ECO:0007669"/>
    <property type="project" value="TreeGrafter"/>
</dbReference>
<dbReference type="PANTHER" id="PTHR11575:SF24">
    <property type="entry name" value="5'-NUCLEOTIDASE"/>
    <property type="match status" value="1"/>
</dbReference>
<dbReference type="OrthoDB" id="9803927at2"/>
<evidence type="ECO:0000259" key="3">
    <source>
        <dbReference type="Pfam" id="PF00149"/>
    </source>
</evidence>
<dbReference type="PRINTS" id="PR01607">
    <property type="entry name" value="APYRASEFAMLY"/>
</dbReference>
<keyword evidence="1 2" id="KW-0732">Signal</keyword>
<feature type="domain" description="5'-Nucleotidase C-terminal" evidence="4">
    <location>
        <begin position="443"/>
        <end position="580"/>
    </location>
</feature>
<dbReference type="InterPro" id="IPR008334">
    <property type="entry name" value="5'-Nucleotdase_C"/>
</dbReference>
<reference evidence="5 6" key="1">
    <citation type="submission" date="2019-04" db="EMBL/GenBank/DDBJ databases">
        <authorList>
            <person name="Hwang J.C."/>
        </authorList>
    </citation>
    <scope>NUCLEOTIDE SEQUENCE [LARGE SCALE GENOMIC DNA]</scope>
    <source>
        <strain evidence="5 6">IMCC35002</strain>
    </source>
</reference>
<dbReference type="Proteomes" id="UP000305675">
    <property type="component" value="Unassembled WGS sequence"/>
</dbReference>
<dbReference type="GO" id="GO:0000166">
    <property type="term" value="F:nucleotide binding"/>
    <property type="evidence" value="ECO:0007669"/>
    <property type="project" value="UniProtKB-KW"/>
</dbReference>
<protein>
    <submittedName>
        <fullName evidence="5">Bifunctional metallophosphatase/5'-nucleotidase</fullName>
    </submittedName>
</protein>
<dbReference type="Gene3D" id="3.60.21.10">
    <property type="match status" value="1"/>
</dbReference>
<feature type="signal peptide" evidence="2">
    <location>
        <begin position="1"/>
        <end position="20"/>
    </location>
</feature>
<evidence type="ECO:0000256" key="2">
    <source>
        <dbReference type="RuleBase" id="RU362119"/>
    </source>
</evidence>
<keyword evidence="2" id="KW-0547">Nucleotide-binding</keyword>
<dbReference type="PANTHER" id="PTHR11575">
    <property type="entry name" value="5'-NUCLEOTIDASE-RELATED"/>
    <property type="match status" value="1"/>
</dbReference>
<dbReference type="EMBL" id="SWCJ01000007">
    <property type="protein sequence ID" value="TKB54803.1"/>
    <property type="molecule type" value="Genomic_DNA"/>
</dbReference>
<dbReference type="GO" id="GO:0009166">
    <property type="term" value="P:nucleotide catabolic process"/>
    <property type="evidence" value="ECO:0007669"/>
    <property type="project" value="InterPro"/>
</dbReference>
<dbReference type="SUPFAM" id="SSF56300">
    <property type="entry name" value="Metallo-dependent phosphatases"/>
    <property type="match status" value="1"/>
</dbReference>
<comment type="caution">
    <text evidence="5">The sequence shown here is derived from an EMBL/GenBank/DDBJ whole genome shotgun (WGS) entry which is preliminary data.</text>
</comment>
<name>A0A4U1BNT2_9GAMM</name>
<keyword evidence="2" id="KW-0378">Hydrolase</keyword>
<evidence type="ECO:0000313" key="5">
    <source>
        <dbReference type="EMBL" id="TKB54803.1"/>
    </source>
</evidence>
<dbReference type="SUPFAM" id="SSF55816">
    <property type="entry name" value="5'-nucleotidase (syn. UDP-sugar hydrolase), C-terminal domain"/>
    <property type="match status" value="1"/>
</dbReference>
<dbReference type="InterPro" id="IPR029052">
    <property type="entry name" value="Metallo-depent_PP-like"/>
</dbReference>
<dbReference type="Pfam" id="PF00149">
    <property type="entry name" value="Metallophos"/>
    <property type="match status" value="1"/>
</dbReference>
<dbReference type="GO" id="GO:0008253">
    <property type="term" value="F:5'-nucleotidase activity"/>
    <property type="evidence" value="ECO:0007669"/>
    <property type="project" value="TreeGrafter"/>
</dbReference>
<proteinExistence type="inferred from homology"/>
<feature type="chain" id="PRO_5021042284" evidence="2">
    <location>
        <begin position="21"/>
        <end position="670"/>
    </location>
</feature>
<dbReference type="InterPro" id="IPR006179">
    <property type="entry name" value="5_nucleotidase/apyrase"/>
</dbReference>
<feature type="domain" description="Calcineurin-like phosphoesterase" evidence="3">
    <location>
        <begin position="36"/>
        <end position="273"/>
    </location>
</feature>
<dbReference type="AlphaFoldDB" id="A0A4U1BNT2"/>
<evidence type="ECO:0000313" key="6">
    <source>
        <dbReference type="Proteomes" id="UP000305675"/>
    </source>
</evidence>
<organism evidence="5 6">
    <name type="scientific">Ferrimonas aestuarii</name>
    <dbReference type="NCBI Taxonomy" id="2569539"/>
    <lineage>
        <taxon>Bacteria</taxon>
        <taxon>Pseudomonadati</taxon>
        <taxon>Pseudomonadota</taxon>
        <taxon>Gammaproteobacteria</taxon>
        <taxon>Alteromonadales</taxon>
        <taxon>Ferrimonadaceae</taxon>
        <taxon>Ferrimonas</taxon>
    </lineage>
</organism>
<accession>A0A4U1BNT2</accession>
<comment type="similarity">
    <text evidence="2">Belongs to the 5'-nucleotidase family.</text>
</comment>
<evidence type="ECO:0000259" key="4">
    <source>
        <dbReference type="Pfam" id="PF02872"/>
    </source>
</evidence>
<dbReference type="Gene3D" id="3.90.780.10">
    <property type="entry name" value="5'-Nucleotidase, C-terminal domain"/>
    <property type="match status" value="1"/>
</dbReference>
<keyword evidence="6" id="KW-1185">Reference proteome</keyword>
<gene>
    <name evidence="5" type="ORF">FCL42_11630</name>
</gene>
<dbReference type="GO" id="GO:0030288">
    <property type="term" value="C:outer membrane-bounded periplasmic space"/>
    <property type="evidence" value="ECO:0007669"/>
    <property type="project" value="TreeGrafter"/>
</dbReference>
<dbReference type="PROSITE" id="PS51257">
    <property type="entry name" value="PROKAR_LIPOPROTEIN"/>
    <property type="match status" value="1"/>
</dbReference>
<dbReference type="InterPro" id="IPR004843">
    <property type="entry name" value="Calcineurin-like_PHP"/>
</dbReference>
<dbReference type="Pfam" id="PF02872">
    <property type="entry name" value="5_nucleotid_C"/>
    <property type="match status" value="1"/>
</dbReference>